<sequence>MEMQVDETCEPHSFRSPPRRRRSTFFERRVSLAPQHDLEDNDNSMNKKHKCKHQENLTKYCEKLSEEKDNWKKEVKDRRHIYHDIKQEFETKAKSTSKSIISYELMTNEDIAFLKGKPNIVKIAENQEKLYDTVKETRALFRRVTELDNIILNSCEDIVERVTQHILDNSTVDSVD</sequence>
<evidence type="ECO:0000256" key="1">
    <source>
        <dbReference type="SAM" id="MobiDB-lite"/>
    </source>
</evidence>
<accession>A0A4C1UNR3</accession>
<feature type="region of interest" description="Disordered" evidence="1">
    <location>
        <begin position="1"/>
        <end position="49"/>
    </location>
</feature>
<dbReference type="Proteomes" id="UP000299102">
    <property type="component" value="Unassembled WGS sequence"/>
</dbReference>
<dbReference type="OrthoDB" id="7427168at2759"/>
<organism evidence="2 3">
    <name type="scientific">Eumeta variegata</name>
    <name type="common">Bagworm moth</name>
    <name type="synonym">Eumeta japonica</name>
    <dbReference type="NCBI Taxonomy" id="151549"/>
    <lineage>
        <taxon>Eukaryota</taxon>
        <taxon>Metazoa</taxon>
        <taxon>Ecdysozoa</taxon>
        <taxon>Arthropoda</taxon>
        <taxon>Hexapoda</taxon>
        <taxon>Insecta</taxon>
        <taxon>Pterygota</taxon>
        <taxon>Neoptera</taxon>
        <taxon>Endopterygota</taxon>
        <taxon>Lepidoptera</taxon>
        <taxon>Glossata</taxon>
        <taxon>Ditrysia</taxon>
        <taxon>Tineoidea</taxon>
        <taxon>Psychidae</taxon>
        <taxon>Oiketicinae</taxon>
        <taxon>Eumeta</taxon>
    </lineage>
</organism>
<proteinExistence type="predicted"/>
<protein>
    <submittedName>
        <fullName evidence="2">Uncharacterized protein</fullName>
    </submittedName>
</protein>
<evidence type="ECO:0000313" key="3">
    <source>
        <dbReference type="Proteomes" id="UP000299102"/>
    </source>
</evidence>
<name>A0A4C1UNR3_EUMVA</name>
<dbReference type="AlphaFoldDB" id="A0A4C1UNR3"/>
<evidence type="ECO:0000313" key="2">
    <source>
        <dbReference type="EMBL" id="GBP27830.1"/>
    </source>
</evidence>
<keyword evidence="3" id="KW-1185">Reference proteome</keyword>
<gene>
    <name evidence="2" type="ORF">EVAR_94234_1</name>
</gene>
<comment type="caution">
    <text evidence="2">The sequence shown here is derived from an EMBL/GenBank/DDBJ whole genome shotgun (WGS) entry which is preliminary data.</text>
</comment>
<dbReference type="EMBL" id="BGZK01000199">
    <property type="protein sequence ID" value="GBP27830.1"/>
    <property type="molecule type" value="Genomic_DNA"/>
</dbReference>
<reference evidence="2 3" key="1">
    <citation type="journal article" date="2019" name="Commun. Biol.">
        <title>The bagworm genome reveals a unique fibroin gene that provides high tensile strength.</title>
        <authorList>
            <person name="Kono N."/>
            <person name="Nakamura H."/>
            <person name="Ohtoshi R."/>
            <person name="Tomita M."/>
            <person name="Numata K."/>
            <person name="Arakawa K."/>
        </authorList>
    </citation>
    <scope>NUCLEOTIDE SEQUENCE [LARGE SCALE GENOMIC DNA]</scope>
</reference>